<dbReference type="SMART" id="SM01008">
    <property type="entry name" value="Ald_Xan_dh_C"/>
    <property type="match status" value="1"/>
</dbReference>
<dbReference type="Gene3D" id="3.90.1170.50">
    <property type="entry name" value="Aldehyde oxidase/xanthine dehydrogenase, a/b hammerhead"/>
    <property type="match status" value="1"/>
</dbReference>
<gene>
    <name evidence="4" type="primary">cutL</name>
    <name evidence="4" type="ORF">SULPSESMR1_01149</name>
</gene>
<evidence type="ECO:0000256" key="1">
    <source>
        <dbReference type="ARBA" id="ARBA00022505"/>
    </source>
</evidence>
<dbReference type="InterPro" id="IPR046867">
    <property type="entry name" value="AldOxase/xan_DH_MoCoBD2"/>
</dbReference>
<dbReference type="AlphaFoldDB" id="A0A221JZ03"/>
<dbReference type="STRING" id="1402135.SAMN05444149_101452"/>
<feature type="domain" description="Aldehyde oxidase/xanthine dehydrogenase a/b hammerhead" evidence="3">
    <location>
        <begin position="21"/>
        <end position="139"/>
    </location>
</feature>
<keyword evidence="5" id="KW-1185">Reference proteome</keyword>
<dbReference type="InterPro" id="IPR008274">
    <property type="entry name" value="AldOxase/xan_DH_MoCoBD1"/>
</dbReference>
<evidence type="ECO:0000256" key="2">
    <source>
        <dbReference type="ARBA" id="ARBA00023002"/>
    </source>
</evidence>
<dbReference type="eggNOG" id="COG1529">
    <property type="taxonomic scope" value="Bacteria"/>
</dbReference>
<accession>A0A221JZ03</accession>
<keyword evidence="2 4" id="KW-0560">Oxidoreductase</keyword>
<evidence type="ECO:0000259" key="3">
    <source>
        <dbReference type="SMART" id="SM01008"/>
    </source>
</evidence>
<dbReference type="SUPFAM" id="SSF54665">
    <property type="entry name" value="CO dehydrogenase molybdoprotein N-domain-like"/>
    <property type="match status" value="1"/>
</dbReference>
<evidence type="ECO:0000313" key="5">
    <source>
        <dbReference type="Proteomes" id="UP000199754"/>
    </source>
</evidence>
<dbReference type="Pfam" id="PF02738">
    <property type="entry name" value="MoCoBD_1"/>
    <property type="match status" value="1"/>
</dbReference>
<dbReference type="RefSeq" id="WP_089419943.1">
    <property type="nucleotide sequence ID" value="NZ_CP022415.1"/>
</dbReference>
<proteinExistence type="predicted"/>
<dbReference type="InterPro" id="IPR036856">
    <property type="entry name" value="Ald_Oxase/Xan_DH_a/b_sf"/>
</dbReference>
<dbReference type="InterPro" id="IPR000674">
    <property type="entry name" value="Ald_Oxase/Xan_DH_a/b"/>
</dbReference>
<dbReference type="SUPFAM" id="SSF56003">
    <property type="entry name" value="Molybdenum cofactor-binding domain"/>
    <property type="match status" value="1"/>
</dbReference>
<protein>
    <submittedName>
        <fullName evidence="4">Carbon monoxide dehydrogenase large chain</fullName>
        <ecNumber evidence="4">1.2.5.3</ecNumber>
    </submittedName>
</protein>
<dbReference type="EC" id="1.2.5.3" evidence="4"/>
<sequence length="786" mass="84003">MPKDGGIGASSKRREDVRFLTGEGNYTDDINLRGQAHVFFLRSDIAHGTINSIDTAAAEGMPGVVKVFTSKDFEGVGGMPCGWQVTDKHGDPMQEPGHPILATGKVRHVGEPIAAVVAETLEQARDAAEAIDVDISELPAVVDMKAALKADAPKVHDELPGNLCYDWGFVEENKAAVEEAFQNAAHVTTLELRNNRLVANPMEPRVAVGDFARGTGDHTLYTTSQNPHVIRLLMGAFVLGIPEHKLRVVAPDVGGGFGTKIFHYQEEAFVTFAAKACNRPVKWTSSRSEAFMSDAHGRDHVTTIQLALDADNNFTALRTDTHANMGAYLSTFAPSVPTWLHGTLMAGNYRTPLIYVNVKAVFTNTVPVDAYRGAGRPEATFQLERVIDKAAIELGVDAVALRRQNFITEFPYATPVAVEYDTGDYVATMDKLTEIADLAGFDARRKASEARGKLRGLGVNCYIEACGIAPSNLVGQLGARAGLFESATVRVNATGGLVVMTGSHSHGQGHETAFPQVIAEMIGIDESMIEIVHGDTANTPMGMGTYGSRSIAVGGSAMVRATEKIIAKAKKIASHLLEASENDIELKDGAFSVAGTDKSVAWGDVTLAAYVPHNYPLEDIEPGLEETAFYDPSNFTYPSGAYACEVEVDRDTGQVTIERFAAADDFGNIINPMIVSGQVHGGIAQGIGQALLENCAYDENGQLLSASYMDYAMPRAYDMPFFDVDHSCQTPCTHNPLGVKGCGEAGAIGSPPAVVGAVVNALRSAGKDVTHIDMPLSPSRVWAAMQ</sequence>
<dbReference type="PANTHER" id="PTHR11908:SF132">
    <property type="entry name" value="ALDEHYDE OXIDASE 1-RELATED"/>
    <property type="match status" value="1"/>
</dbReference>
<name>A0A221JZ03_9RHOB</name>
<keyword evidence="1" id="KW-0500">Molybdenum</keyword>
<dbReference type="Proteomes" id="UP000199754">
    <property type="component" value="Chromosome"/>
</dbReference>
<evidence type="ECO:0000313" key="4">
    <source>
        <dbReference type="EMBL" id="ASM71974.1"/>
    </source>
</evidence>
<dbReference type="PANTHER" id="PTHR11908">
    <property type="entry name" value="XANTHINE DEHYDROGENASE"/>
    <property type="match status" value="1"/>
</dbReference>
<reference evidence="4 5" key="1">
    <citation type="submission" date="2017-07" db="EMBL/GenBank/DDBJ databases">
        <title>Genome Sequence of Sulfitobacter pseudonitzschiae Strain SMR1 Isolated from a culture of the Diatom Skeletonema marinoi.</title>
        <authorList>
            <person name="Topel M."/>
            <person name="Pinder M.I.M."/>
            <person name="Johansson O.N."/>
            <person name="Kourtchenko O."/>
            <person name="Godhe A."/>
            <person name="Clarke A.K."/>
        </authorList>
    </citation>
    <scope>NUCLEOTIDE SEQUENCE [LARGE SCALE GENOMIC DNA]</scope>
    <source>
        <strain evidence="4 5">SMR1</strain>
    </source>
</reference>
<dbReference type="InterPro" id="IPR016208">
    <property type="entry name" value="Ald_Oxase/xanthine_DH-like"/>
</dbReference>
<dbReference type="OrthoDB" id="9758509at2"/>
<dbReference type="InterPro" id="IPR037165">
    <property type="entry name" value="AldOxase/xan_DH_Mopterin-bd_sf"/>
</dbReference>
<dbReference type="GO" id="GO:0008805">
    <property type="term" value="F:carbon-monoxide oxygenase activity"/>
    <property type="evidence" value="ECO:0007669"/>
    <property type="project" value="UniProtKB-EC"/>
</dbReference>
<dbReference type="Pfam" id="PF20256">
    <property type="entry name" value="MoCoBD_2"/>
    <property type="match status" value="1"/>
</dbReference>
<dbReference type="KEGG" id="spse:SULPSESMR1_01149"/>
<dbReference type="EMBL" id="CP022415">
    <property type="protein sequence ID" value="ASM71974.1"/>
    <property type="molecule type" value="Genomic_DNA"/>
</dbReference>
<organism evidence="4 5">
    <name type="scientific">Pseudosulfitobacter pseudonitzschiae</name>
    <dbReference type="NCBI Taxonomy" id="1402135"/>
    <lineage>
        <taxon>Bacteria</taxon>
        <taxon>Pseudomonadati</taxon>
        <taxon>Pseudomonadota</taxon>
        <taxon>Alphaproteobacteria</taxon>
        <taxon>Rhodobacterales</taxon>
        <taxon>Roseobacteraceae</taxon>
        <taxon>Pseudosulfitobacter</taxon>
    </lineage>
</organism>
<dbReference type="GO" id="GO:0005506">
    <property type="term" value="F:iron ion binding"/>
    <property type="evidence" value="ECO:0007669"/>
    <property type="project" value="InterPro"/>
</dbReference>
<dbReference type="Gene3D" id="3.30.365.10">
    <property type="entry name" value="Aldehyde oxidase/xanthine dehydrogenase, molybdopterin binding domain"/>
    <property type="match status" value="4"/>
</dbReference>
<dbReference type="Pfam" id="PF01315">
    <property type="entry name" value="Ald_Xan_dh_C"/>
    <property type="match status" value="1"/>
</dbReference>